<sequence length="251" mass="28890">MSAQKDCEFLVKRARELVSDDPCAAKAWLITARTLYPADFNIQYEMYIIERNAERTASAGRLLYDMFINFPDQPIVWREISVITAALQHNVLLLPCTTKAILPFCLQLMLACFKLRAFADSRDDLSLGHVVVLLQQDWPQGELLFLKAVDKICQQGSFQYENFFNYVTNIDMLEEFAYLRTPEGGRIQLELLPNQGMLIKHHTVTRGITKGVKEDFRLAMERQVSRCGENLLSVLHRFCINEKIIIIQSLP</sequence>
<evidence type="ECO:0000256" key="2">
    <source>
        <dbReference type="ARBA" id="ARBA00010391"/>
    </source>
</evidence>
<organism evidence="6 7">
    <name type="scientific">Mastacembelus armatus</name>
    <name type="common">zig-zag eel</name>
    <dbReference type="NCBI Taxonomy" id="205130"/>
    <lineage>
        <taxon>Eukaryota</taxon>
        <taxon>Metazoa</taxon>
        <taxon>Chordata</taxon>
        <taxon>Craniata</taxon>
        <taxon>Vertebrata</taxon>
        <taxon>Euteleostomi</taxon>
        <taxon>Actinopterygii</taxon>
        <taxon>Neopterygii</taxon>
        <taxon>Teleostei</taxon>
        <taxon>Neoteleostei</taxon>
        <taxon>Acanthomorphata</taxon>
        <taxon>Anabantaria</taxon>
        <taxon>Synbranchiformes</taxon>
        <taxon>Mastacembelidae</taxon>
        <taxon>Mastacembelus</taxon>
    </lineage>
</organism>
<comment type="similarity">
    <text evidence="2">Belongs to the Integrator subunit 10 family.</text>
</comment>
<comment type="subcellular location">
    <subcellularLocation>
        <location evidence="1">Nucleus</location>
    </subcellularLocation>
</comment>
<dbReference type="GO" id="GO:0032039">
    <property type="term" value="C:integrator complex"/>
    <property type="evidence" value="ECO:0007669"/>
    <property type="project" value="InterPro"/>
</dbReference>
<dbReference type="GeneTree" id="ENSGT00390000010950"/>
<dbReference type="AlphaFoldDB" id="A0A7N8XWN8"/>
<keyword evidence="4" id="KW-0539">Nucleus</keyword>
<comment type="subunit">
    <text evidence="5">Component of the Integrator complex, composed of core subunits INTS1, INTS2, INTS3, INTS4, INTS5, INTS6, INTS7, INTS8, INTS9/RC74, INTS10, INTS11/CPSF3L, INTS12, INTS13, INTS14 and INTS15. The core complex associates with protein phosphatase 2A subunits PPP2CA and PPP2R1A, to form the Integrator-PP2A (INTAC) complex. INTS10 is part of the tail subcomplex, composed of INTS10, INTS13, INTS14 and INTS15.</text>
</comment>
<protein>
    <recommendedName>
        <fullName evidence="3">Integrator complex subunit 10</fullName>
    </recommendedName>
</protein>
<evidence type="ECO:0000256" key="3">
    <source>
        <dbReference type="ARBA" id="ARBA00016811"/>
    </source>
</evidence>
<proteinExistence type="inferred from homology"/>
<evidence type="ECO:0000256" key="4">
    <source>
        <dbReference type="ARBA" id="ARBA00023242"/>
    </source>
</evidence>
<accession>A0A7N8XWN8</accession>
<name>A0A7N8XWN8_9TELE</name>
<evidence type="ECO:0000256" key="1">
    <source>
        <dbReference type="ARBA" id="ARBA00004123"/>
    </source>
</evidence>
<dbReference type="PRINTS" id="PR02106">
    <property type="entry name" value="INTSUBUNIT10"/>
</dbReference>
<reference evidence="6" key="2">
    <citation type="submission" date="2025-09" db="UniProtKB">
        <authorList>
            <consortium name="Ensembl"/>
        </authorList>
    </citation>
    <scope>IDENTIFICATION</scope>
</reference>
<dbReference type="Proteomes" id="UP000261640">
    <property type="component" value="Unplaced"/>
</dbReference>
<dbReference type="Pfam" id="PF21045">
    <property type="entry name" value="INT10"/>
    <property type="match status" value="2"/>
</dbReference>
<keyword evidence="7" id="KW-1185">Reference proteome</keyword>
<dbReference type="PANTHER" id="PTHR16055">
    <property type="entry name" value="INTEGRATOR COMPLEX SUBUNIT 10"/>
    <property type="match status" value="1"/>
</dbReference>
<dbReference type="GO" id="GO:0016180">
    <property type="term" value="P:snRNA processing"/>
    <property type="evidence" value="ECO:0007669"/>
    <property type="project" value="InterPro"/>
</dbReference>
<dbReference type="Ensembl" id="ENSMAMT00000048398.1">
    <property type="protein sequence ID" value="ENSMAMP00000056475.1"/>
    <property type="gene ID" value="ENSMAMG00000006630.2"/>
</dbReference>
<evidence type="ECO:0000313" key="6">
    <source>
        <dbReference type="Ensembl" id="ENSMAMP00000056475.1"/>
    </source>
</evidence>
<dbReference type="InterPro" id="IPR026164">
    <property type="entry name" value="Int_cplx_su10"/>
</dbReference>
<evidence type="ECO:0000256" key="5">
    <source>
        <dbReference type="ARBA" id="ARBA00062419"/>
    </source>
</evidence>
<evidence type="ECO:0000313" key="7">
    <source>
        <dbReference type="Proteomes" id="UP000261640"/>
    </source>
</evidence>
<reference evidence="6" key="1">
    <citation type="submission" date="2025-08" db="UniProtKB">
        <authorList>
            <consortium name="Ensembl"/>
        </authorList>
    </citation>
    <scope>IDENTIFICATION</scope>
</reference>
<dbReference type="PANTHER" id="PTHR16055:SF2">
    <property type="entry name" value="INTEGRATOR COMPLEX SUBUNIT 10"/>
    <property type="match status" value="1"/>
</dbReference>